<sequence length="312" mass="34408">MSWLNIRANASGLPGVLLEENNTRYHITHEIPPLLMVLGSTQKDLFLKTTWPHATRVASHGQVKLTHYDDSTLLVDCTLPSKLPKAQGGPNPEHISRHCLESLHGTSSEVTHKIYAKLIYPFISSFALFADDYGGPDAAADALASWISSSTPPKLPPHLVVITNTMIPTKAFIAMVRSRALQLGAHAPLQPSEAEIWLKLFFTNITLIRPSDYRHTPRESGIPRLNGLQFGQLFKRSIDKLKANEEFDLLSAWRQIYPSSSAASSHISQVCAAASNRGIDPMGLVSSSLLSDALLQRRYCQNVPLSTRLNTL</sequence>
<dbReference type="AlphaFoldDB" id="A0AAD9YXR9"/>
<dbReference type="EMBL" id="VYYT01000007">
    <property type="protein sequence ID" value="KAK2778955.1"/>
    <property type="molecule type" value="Genomic_DNA"/>
</dbReference>
<comment type="caution">
    <text evidence="1">The sequence shown here is derived from an EMBL/GenBank/DDBJ whole genome shotgun (WGS) entry which is preliminary data.</text>
</comment>
<gene>
    <name evidence="1" type="ORF">CKAH01_11546</name>
</gene>
<name>A0AAD9YXR9_COLKA</name>
<evidence type="ECO:0000313" key="2">
    <source>
        <dbReference type="Proteomes" id="UP001281614"/>
    </source>
</evidence>
<evidence type="ECO:0000313" key="1">
    <source>
        <dbReference type="EMBL" id="KAK2778955.1"/>
    </source>
</evidence>
<proteinExistence type="predicted"/>
<accession>A0AAD9YXR9</accession>
<organism evidence="1 2">
    <name type="scientific">Colletotrichum kahawae</name>
    <name type="common">Coffee berry disease fungus</name>
    <dbReference type="NCBI Taxonomy" id="34407"/>
    <lineage>
        <taxon>Eukaryota</taxon>
        <taxon>Fungi</taxon>
        <taxon>Dikarya</taxon>
        <taxon>Ascomycota</taxon>
        <taxon>Pezizomycotina</taxon>
        <taxon>Sordariomycetes</taxon>
        <taxon>Hypocreomycetidae</taxon>
        <taxon>Glomerellales</taxon>
        <taxon>Glomerellaceae</taxon>
        <taxon>Colletotrichum</taxon>
        <taxon>Colletotrichum gloeosporioides species complex</taxon>
    </lineage>
</organism>
<protein>
    <submittedName>
        <fullName evidence="1">Uncharacterized protein</fullName>
    </submittedName>
</protein>
<reference evidence="1" key="1">
    <citation type="submission" date="2023-02" db="EMBL/GenBank/DDBJ databases">
        <title>Colletotrichum kahawae CIFC_Que2 genome sequencing and assembly.</title>
        <authorList>
            <person name="Baroncelli R."/>
        </authorList>
    </citation>
    <scope>NUCLEOTIDE SEQUENCE</scope>
    <source>
        <strain evidence="1">CIFC_Que2</strain>
    </source>
</reference>
<keyword evidence="2" id="KW-1185">Reference proteome</keyword>
<dbReference type="Proteomes" id="UP001281614">
    <property type="component" value="Unassembled WGS sequence"/>
</dbReference>